<dbReference type="Pfam" id="PF02915">
    <property type="entry name" value="Rubrerythrin"/>
    <property type="match status" value="1"/>
</dbReference>
<comment type="caution">
    <text evidence="2">The sequence shown here is derived from an EMBL/GenBank/DDBJ whole genome shotgun (WGS) entry which is preliminary data.</text>
</comment>
<protein>
    <recommendedName>
        <fullName evidence="1">Rubrerythrin diiron-binding domain-containing protein</fullName>
    </recommendedName>
</protein>
<dbReference type="CDD" id="cd00657">
    <property type="entry name" value="Ferritin_like"/>
    <property type="match status" value="1"/>
</dbReference>
<dbReference type="EMBL" id="JPVQ01000036">
    <property type="protein sequence ID" value="KGR89724.1"/>
    <property type="molecule type" value="Genomic_DNA"/>
</dbReference>
<keyword evidence="3" id="KW-1185">Reference proteome</keyword>
<dbReference type="Proteomes" id="UP000030595">
    <property type="component" value="Unassembled WGS sequence"/>
</dbReference>
<accession>A0A0A3IY65</accession>
<dbReference type="GO" id="GO:0046872">
    <property type="term" value="F:metal ion binding"/>
    <property type="evidence" value="ECO:0007669"/>
    <property type="project" value="InterPro"/>
</dbReference>
<proteinExistence type="predicted"/>
<organism evidence="2 3">
    <name type="scientific">Ureibacillus massiliensis 4400831 = CIP 108448 = CCUG 49529</name>
    <dbReference type="NCBI Taxonomy" id="1211035"/>
    <lineage>
        <taxon>Bacteria</taxon>
        <taxon>Bacillati</taxon>
        <taxon>Bacillota</taxon>
        <taxon>Bacilli</taxon>
        <taxon>Bacillales</taxon>
        <taxon>Caryophanaceae</taxon>
        <taxon>Ureibacillus</taxon>
    </lineage>
</organism>
<feature type="domain" description="Rubrerythrin diiron-binding" evidence="1">
    <location>
        <begin position="11"/>
        <end position="127"/>
    </location>
</feature>
<dbReference type="GO" id="GO:0016491">
    <property type="term" value="F:oxidoreductase activity"/>
    <property type="evidence" value="ECO:0007669"/>
    <property type="project" value="InterPro"/>
</dbReference>
<reference evidence="2 3" key="1">
    <citation type="submission" date="2014-02" db="EMBL/GenBank/DDBJ databases">
        <title>Draft genome sequence of Lysinibacillus massiliensis CCUG 49529.</title>
        <authorList>
            <person name="Zhang F."/>
            <person name="Wang G."/>
            <person name="Zhang L."/>
        </authorList>
    </citation>
    <scope>NUCLEOTIDE SEQUENCE [LARGE SCALE GENOMIC DNA]</scope>
    <source>
        <strain evidence="2 3">CCUG 49529</strain>
    </source>
</reference>
<evidence type="ECO:0000259" key="1">
    <source>
        <dbReference type="Pfam" id="PF02915"/>
    </source>
</evidence>
<dbReference type="eggNOG" id="COG1633">
    <property type="taxonomic scope" value="Bacteria"/>
</dbReference>
<dbReference type="InterPro" id="IPR003251">
    <property type="entry name" value="Rr_diiron-bd_dom"/>
</dbReference>
<sequence length="133" mass="15515">MDNDEHLIEEISKALVNEVKQYNFYNKLAELAPKEEYQHLIIKIQSDEIKHFQWLNKILPTLDGLQSSEPDEIISFEFEEGLSIAIQNELDSAICYLRLSSRAVSTKGRLYFKNAALDEQRHLSLLQYILMNL</sequence>
<name>A0A0A3IY65_9BACL</name>
<gene>
    <name evidence="2" type="ORF">CD30_15700</name>
</gene>
<dbReference type="RefSeq" id="WP_036178557.1">
    <property type="nucleotide sequence ID" value="NZ_AVCZ01000036.1"/>
</dbReference>
<dbReference type="AlphaFoldDB" id="A0A0A3IY65"/>
<dbReference type="SUPFAM" id="SSF47240">
    <property type="entry name" value="Ferritin-like"/>
    <property type="match status" value="1"/>
</dbReference>
<dbReference type="InterPro" id="IPR009078">
    <property type="entry name" value="Ferritin-like_SF"/>
</dbReference>
<dbReference type="InterPro" id="IPR012347">
    <property type="entry name" value="Ferritin-like"/>
</dbReference>
<dbReference type="Gene3D" id="1.20.1260.10">
    <property type="match status" value="1"/>
</dbReference>
<evidence type="ECO:0000313" key="2">
    <source>
        <dbReference type="EMBL" id="KGR89724.1"/>
    </source>
</evidence>
<evidence type="ECO:0000313" key="3">
    <source>
        <dbReference type="Proteomes" id="UP000030595"/>
    </source>
</evidence>